<comment type="subcellular location">
    <subcellularLocation>
        <location evidence="1">Nucleus</location>
    </subcellularLocation>
</comment>
<evidence type="ECO:0000256" key="2">
    <source>
        <dbReference type="ARBA" id="ARBA00023015"/>
    </source>
</evidence>
<evidence type="ECO:0000313" key="6">
    <source>
        <dbReference type="EMBL" id="CAF4947152.1"/>
    </source>
</evidence>
<evidence type="ECO:0000313" key="7">
    <source>
        <dbReference type="Proteomes" id="UP000676336"/>
    </source>
</evidence>
<dbReference type="EMBL" id="CAJOBI010186823">
    <property type="protein sequence ID" value="CAF4947152.1"/>
    <property type="molecule type" value="Genomic_DNA"/>
</dbReference>
<organism evidence="6 7">
    <name type="scientific">Rotaria magnacalcarata</name>
    <dbReference type="NCBI Taxonomy" id="392030"/>
    <lineage>
        <taxon>Eukaryota</taxon>
        <taxon>Metazoa</taxon>
        <taxon>Spiralia</taxon>
        <taxon>Gnathifera</taxon>
        <taxon>Rotifera</taxon>
        <taxon>Eurotatoria</taxon>
        <taxon>Bdelloidea</taxon>
        <taxon>Philodinida</taxon>
        <taxon>Philodinidae</taxon>
        <taxon>Rotaria</taxon>
    </lineage>
</organism>
<evidence type="ECO:0000256" key="1">
    <source>
        <dbReference type="ARBA" id="ARBA00004123"/>
    </source>
</evidence>
<evidence type="ECO:0000256" key="3">
    <source>
        <dbReference type="ARBA" id="ARBA00023054"/>
    </source>
</evidence>
<dbReference type="InterPro" id="IPR040386">
    <property type="entry name" value="P66"/>
</dbReference>
<proteinExistence type="predicted"/>
<gene>
    <name evidence="6" type="ORF">SMN809_LOCUS53928</name>
</gene>
<keyword evidence="2" id="KW-0805">Transcription regulation</keyword>
<feature type="non-terminal residue" evidence="6">
    <location>
        <position position="81"/>
    </location>
</feature>
<dbReference type="PANTHER" id="PTHR13455:SF7">
    <property type="entry name" value="SIMJANG, ISOFORM E"/>
    <property type="match status" value="1"/>
</dbReference>
<keyword evidence="4" id="KW-0804">Transcription</keyword>
<reference evidence="6" key="1">
    <citation type="submission" date="2021-02" db="EMBL/GenBank/DDBJ databases">
        <authorList>
            <person name="Nowell W R."/>
        </authorList>
    </citation>
    <scope>NUCLEOTIDE SEQUENCE</scope>
</reference>
<protein>
    <submittedName>
        <fullName evidence="6">Uncharacterized protein</fullName>
    </submittedName>
</protein>
<dbReference type="PANTHER" id="PTHR13455">
    <property type="entry name" value="TRANSCRIPTIONAL REPRESSOR P66-RELATED"/>
    <property type="match status" value="1"/>
</dbReference>
<evidence type="ECO:0000256" key="5">
    <source>
        <dbReference type="ARBA" id="ARBA00023242"/>
    </source>
</evidence>
<dbReference type="GO" id="GO:0000122">
    <property type="term" value="P:negative regulation of transcription by RNA polymerase II"/>
    <property type="evidence" value="ECO:0007669"/>
    <property type="project" value="InterPro"/>
</dbReference>
<keyword evidence="3" id="KW-0175">Coiled coil</keyword>
<dbReference type="AlphaFoldDB" id="A0A8S3CTW4"/>
<name>A0A8S3CTW4_9BILA</name>
<comment type="caution">
    <text evidence="6">The sequence shown here is derived from an EMBL/GenBank/DDBJ whole genome shotgun (WGS) entry which is preliminary data.</text>
</comment>
<feature type="non-terminal residue" evidence="6">
    <location>
        <position position="1"/>
    </location>
</feature>
<keyword evidence="5" id="KW-0539">Nucleus</keyword>
<dbReference type="GO" id="GO:0016581">
    <property type="term" value="C:NuRD complex"/>
    <property type="evidence" value="ECO:0007669"/>
    <property type="project" value="TreeGrafter"/>
</dbReference>
<evidence type="ECO:0000256" key="4">
    <source>
        <dbReference type="ARBA" id="ARBA00023163"/>
    </source>
</evidence>
<accession>A0A8S3CTW4</accession>
<sequence>ISLPKPSLQDVVFVPNGTSLEFQLFLGLEDAIQCLNELQASRQRAPQRFTDQASTDQPYVCGQCGTDFTIRWWKHINPKLS</sequence>
<dbReference type="Proteomes" id="UP000676336">
    <property type="component" value="Unassembled WGS sequence"/>
</dbReference>